<organism evidence="1 2">
    <name type="scientific">Oceanobacillus neutriphilus</name>
    <dbReference type="NCBI Taxonomy" id="531815"/>
    <lineage>
        <taxon>Bacteria</taxon>
        <taxon>Bacillati</taxon>
        <taxon>Bacillota</taxon>
        <taxon>Bacilli</taxon>
        <taxon>Bacillales</taxon>
        <taxon>Bacillaceae</taxon>
        <taxon>Oceanobacillus</taxon>
    </lineage>
</organism>
<dbReference type="Proteomes" id="UP000641206">
    <property type="component" value="Unassembled WGS sequence"/>
</dbReference>
<sequence>MFKTLFIAGYLGACALTGLGGVQVQADVPEVPSTAAILEAKHMTVVAEVYRFDENGYWLANVDDPAHTAIYLSKQDYPHHVQIGDKFKITFRLDTVKSVVEYE</sequence>
<evidence type="ECO:0000313" key="1">
    <source>
        <dbReference type="EMBL" id="GGP13538.1"/>
    </source>
</evidence>
<gene>
    <name evidence="1" type="ORF">GCM10011346_33930</name>
</gene>
<name>A0ABQ2NY87_9BACI</name>
<proteinExistence type="predicted"/>
<evidence type="ECO:0000313" key="2">
    <source>
        <dbReference type="Proteomes" id="UP000641206"/>
    </source>
</evidence>
<protein>
    <submittedName>
        <fullName evidence="1">Uncharacterized protein</fullName>
    </submittedName>
</protein>
<accession>A0ABQ2NY87</accession>
<dbReference type="RefSeq" id="WP_188735525.1">
    <property type="nucleotide sequence ID" value="NZ_BMLW01000010.1"/>
</dbReference>
<reference evidence="2" key="1">
    <citation type="journal article" date="2019" name="Int. J. Syst. Evol. Microbiol.">
        <title>The Global Catalogue of Microorganisms (GCM) 10K type strain sequencing project: providing services to taxonomists for standard genome sequencing and annotation.</title>
        <authorList>
            <consortium name="The Broad Institute Genomics Platform"/>
            <consortium name="The Broad Institute Genome Sequencing Center for Infectious Disease"/>
            <person name="Wu L."/>
            <person name="Ma J."/>
        </authorList>
    </citation>
    <scope>NUCLEOTIDE SEQUENCE [LARGE SCALE GENOMIC DNA]</scope>
    <source>
        <strain evidence="2">CGMCC 1.7693</strain>
    </source>
</reference>
<keyword evidence="2" id="KW-1185">Reference proteome</keyword>
<dbReference type="EMBL" id="BMLW01000010">
    <property type="protein sequence ID" value="GGP13538.1"/>
    <property type="molecule type" value="Genomic_DNA"/>
</dbReference>
<comment type="caution">
    <text evidence="1">The sequence shown here is derived from an EMBL/GenBank/DDBJ whole genome shotgun (WGS) entry which is preliminary data.</text>
</comment>